<evidence type="ECO:0000256" key="1">
    <source>
        <dbReference type="SAM" id="MobiDB-lite"/>
    </source>
</evidence>
<feature type="region of interest" description="Disordered" evidence="1">
    <location>
        <begin position="1"/>
        <end position="24"/>
    </location>
</feature>
<dbReference type="Proteomes" id="UP000019384">
    <property type="component" value="Unassembled WGS sequence"/>
</dbReference>
<dbReference type="AlphaFoldDB" id="W6MF24"/>
<proteinExistence type="predicted"/>
<name>W6MF24_9ASCO</name>
<gene>
    <name evidence="2" type="ORF">KUCA_T00000104001</name>
</gene>
<reference evidence="2" key="2">
    <citation type="submission" date="2014-02" db="EMBL/GenBank/DDBJ databases">
        <title>Complete DNA sequence of /Kuraishia capsulata/ illustrates novel genomic features among budding yeasts (/Saccharomycotina/).</title>
        <authorList>
            <person name="Morales L."/>
            <person name="Noel B."/>
            <person name="Porcel B."/>
            <person name="Marcet-Houben M."/>
            <person name="Hullo M-F."/>
            <person name="Sacerdot C."/>
            <person name="Tekaia F."/>
            <person name="Leh-Louis V."/>
            <person name="Despons L."/>
            <person name="Khanna V."/>
            <person name="Aury J-M."/>
            <person name="Barbe V."/>
            <person name="Couloux A."/>
            <person name="Labadie K."/>
            <person name="Pelletier E."/>
            <person name="Souciet J-L."/>
            <person name="Boekhout T."/>
            <person name="Gabaldon T."/>
            <person name="Wincker P."/>
            <person name="Dujon B."/>
        </authorList>
    </citation>
    <scope>NUCLEOTIDE SEQUENCE</scope>
    <source>
        <strain evidence="2">CBS 1993</strain>
    </source>
</reference>
<dbReference type="EMBL" id="HG793125">
    <property type="protein sequence ID" value="CDK24144.1"/>
    <property type="molecule type" value="Genomic_DNA"/>
</dbReference>
<evidence type="ECO:0000313" key="3">
    <source>
        <dbReference type="Proteomes" id="UP000019384"/>
    </source>
</evidence>
<reference evidence="2" key="1">
    <citation type="submission" date="2013-12" db="EMBL/GenBank/DDBJ databases">
        <authorList>
            <person name="Genoscope - CEA"/>
        </authorList>
    </citation>
    <scope>NUCLEOTIDE SEQUENCE</scope>
    <source>
        <strain evidence="2">CBS 1993</strain>
    </source>
</reference>
<organism evidence="2 3">
    <name type="scientific">Kuraishia capsulata CBS 1993</name>
    <dbReference type="NCBI Taxonomy" id="1382522"/>
    <lineage>
        <taxon>Eukaryota</taxon>
        <taxon>Fungi</taxon>
        <taxon>Dikarya</taxon>
        <taxon>Ascomycota</taxon>
        <taxon>Saccharomycotina</taxon>
        <taxon>Pichiomycetes</taxon>
        <taxon>Pichiales</taxon>
        <taxon>Pichiaceae</taxon>
        <taxon>Kuraishia</taxon>
    </lineage>
</organism>
<dbReference type="HOGENOM" id="CLU_3421384_0_0_1"/>
<protein>
    <submittedName>
        <fullName evidence="2">Uncharacterized protein</fullName>
    </submittedName>
</protein>
<evidence type="ECO:0000313" key="2">
    <source>
        <dbReference type="EMBL" id="CDK24144.1"/>
    </source>
</evidence>
<sequence length="24" mass="2674">MSDSISTDFDFPHCTGLSSQVRSR</sequence>
<keyword evidence="3" id="KW-1185">Reference proteome</keyword>
<accession>W6MF24</accession>